<dbReference type="EMBL" id="JBHUHP010000007">
    <property type="protein sequence ID" value="MFD2091340.1"/>
    <property type="molecule type" value="Genomic_DNA"/>
</dbReference>
<accession>A0ABW4X852</accession>
<comment type="caution">
    <text evidence="2">The sequence shown here is derived from an EMBL/GenBank/DDBJ whole genome shotgun (WGS) entry which is preliminary data.</text>
</comment>
<gene>
    <name evidence="2" type="ORF">ACFSHS_07080</name>
</gene>
<dbReference type="RefSeq" id="WP_376873522.1">
    <property type="nucleotide sequence ID" value="NZ_JBHUHP010000007.1"/>
</dbReference>
<feature type="domain" description="MOSC" evidence="1">
    <location>
        <begin position="12"/>
        <end position="161"/>
    </location>
</feature>
<evidence type="ECO:0000313" key="3">
    <source>
        <dbReference type="Proteomes" id="UP001597402"/>
    </source>
</evidence>
<name>A0ABW4X852_9ACTN</name>
<dbReference type="PANTHER" id="PTHR36930">
    <property type="entry name" value="METAL-SULFUR CLUSTER BIOSYNTHESIS PROTEINS YUAD-RELATED"/>
    <property type="match status" value="1"/>
</dbReference>
<proteinExistence type="predicted"/>
<dbReference type="InterPro" id="IPR052716">
    <property type="entry name" value="MOSC_domain"/>
</dbReference>
<dbReference type="SUPFAM" id="SSF50800">
    <property type="entry name" value="PK beta-barrel domain-like"/>
    <property type="match status" value="1"/>
</dbReference>
<protein>
    <submittedName>
        <fullName evidence="2">MOSC domain-containing protein</fullName>
    </submittedName>
</protein>
<evidence type="ECO:0000259" key="1">
    <source>
        <dbReference type="PROSITE" id="PS51340"/>
    </source>
</evidence>
<dbReference type="Gene3D" id="2.40.33.20">
    <property type="entry name" value="PK beta-barrel domain-like"/>
    <property type="match status" value="1"/>
</dbReference>
<dbReference type="PROSITE" id="PS51340">
    <property type="entry name" value="MOSC"/>
    <property type="match status" value="1"/>
</dbReference>
<dbReference type="InterPro" id="IPR011037">
    <property type="entry name" value="Pyrv_Knase-like_insert_dom_sf"/>
</dbReference>
<evidence type="ECO:0000313" key="2">
    <source>
        <dbReference type="EMBL" id="MFD2091340.1"/>
    </source>
</evidence>
<dbReference type="Proteomes" id="UP001597402">
    <property type="component" value="Unassembled WGS sequence"/>
</dbReference>
<sequence length="173" mass="18213">MSRDAEHRFGKRPATEIRLVAGVGVEGDAHAGKTVQHRSRVAADPTRPNLRQVHLIAAELLTELAAVGFDVEPGQLGENVTTHGLDLLALPRATRLRLGAHAVVEVTGLRNPCRQIDAFRPGLLSDLVGRAPDGSVVRRAGVMAVVLAGGTVRPADPIAVRLPTGPHQALAPV</sequence>
<dbReference type="Pfam" id="PF03473">
    <property type="entry name" value="MOSC"/>
    <property type="match status" value="1"/>
</dbReference>
<dbReference type="PANTHER" id="PTHR36930:SF1">
    <property type="entry name" value="MOSC DOMAIN-CONTAINING PROTEIN"/>
    <property type="match status" value="1"/>
</dbReference>
<dbReference type="InterPro" id="IPR005302">
    <property type="entry name" value="MoCF_Sase_C"/>
</dbReference>
<reference evidence="3" key="1">
    <citation type="journal article" date="2019" name="Int. J. Syst. Evol. Microbiol.">
        <title>The Global Catalogue of Microorganisms (GCM) 10K type strain sequencing project: providing services to taxonomists for standard genome sequencing and annotation.</title>
        <authorList>
            <consortium name="The Broad Institute Genomics Platform"/>
            <consortium name="The Broad Institute Genome Sequencing Center for Infectious Disease"/>
            <person name="Wu L."/>
            <person name="Ma J."/>
        </authorList>
    </citation>
    <scope>NUCLEOTIDE SEQUENCE [LARGE SCALE GENOMIC DNA]</scope>
    <source>
        <strain evidence="3">JCM 3338</strain>
    </source>
</reference>
<keyword evidence="3" id="KW-1185">Reference proteome</keyword>
<organism evidence="2 3">
    <name type="scientific">Blastococcus deserti</name>
    <dbReference type="NCBI Taxonomy" id="2259033"/>
    <lineage>
        <taxon>Bacteria</taxon>
        <taxon>Bacillati</taxon>
        <taxon>Actinomycetota</taxon>
        <taxon>Actinomycetes</taxon>
        <taxon>Geodermatophilales</taxon>
        <taxon>Geodermatophilaceae</taxon>
        <taxon>Blastococcus</taxon>
    </lineage>
</organism>